<feature type="transmembrane region" description="Helical" evidence="1">
    <location>
        <begin position="536"/>
        <end position="562"/>
    </location>
</feature>
<sequence>MNLLKRTLVAEVSASTMTSSVLSSEAPCDNNSKLATSSNPSPGSLTPSAIRNYIIFTIVLPTLFAFILTAGLGTTFIVWLVSHRVQSEETPSGFFMVDEGTGPGGEASLRGLTITSLTSYLVTLVNPLVMALLAYLVALKWLAAQTASGTNGIGYSSELPTPLQYGLMLRLIGADLFSLWDSTRYLIWGSNKRAKTPQSFLVVFITALLSYVLTHAVGGADFWLHNTTSAAVLNVTSRIASPPNYSIAFNDSLCSEWDGGGSNNVCLVSNDGWGEGDPWVSTRGLLVASNSSVDLDMVTLADSDDATVLIPRVTDPDVEFRMSTYGTRVHCQSLNSVCIRDENATKSCANVGARQLPYNISVSAILGDVGGLSVGPTLGFNETQGRLPSNPTTTFLNLQWSSCTHSTFVPPSAAIDAYPNPHINLYARCNITYFRGVVKRRPGGDSRQYVLEQESLTDANMTGILLAPLLYQYVTDMFASNIHANVISDTEVSSVEARLNQELSRLAIGIVGGLFQFAPRLDHIRISARIVGQYQYMSVFLFLILLYAYAFLVLAIVIWGILDFIGGNKHLFQDVALAQLRLSNPMVLVAALFPSSDAPVAPETCAMSLFDEKGTSNVSQRLYMCGNRIYSVQEWNGPGEGMKE</sequence>
<protein>
    <submittedName>
        <fullName evidence="2">Uncharacterized protein</fullName>
    </submittedName>
</protein>
<dbReference type="EMBL" id="JAACJP010000006">
    <property type="protein sequence ID" value="KAF5383634.1"/>
    <property type="molecule type" value="Genomic_DNA"/>
</dbReference>
<keyword evidence="1" id="KW-0812">Transmembrane</keyword>
<evidence type="ECO:0000313" key="3">
    <source>
        <dbReference type="Proteomes" id="UP000565441"/>
    </source>
</evidence>
<evidence type="ECO:0000256" key="1">
    <source>
        <dbReference type="SAM" id="Phobius"/>
    </source>
</evidence>
<keyword evidence="1" id="KW-1133">Transmembrane helix</keyword>
<comment type="caution">
    <text evidence="2">The sequence shown here is derived from an EMBL/GenBank/DDBJ whole genome shotgun (WGS) entry which is preliminary data.</text>
</comment>
<reference evidence="2 3" key="1">
    <citation type="journal article" date="2020" name="ISME J.">
        <title>Uncovering the hidden diversity of litter-decomposition mechanisms in mushroom-forming fungi.</title>
        <authorList>
            <person name="Floudas D."/>
            <person name="Bentzer J."/>
            <person name="Ahren D."/>
            <person name="Johansson T."/>
            <person name="Persson P."/>
            <person name="Tunlid A."/>
        </authorList>
    </citation>
    <scope>NUCLEOTIDE SEQUENCE [LARGE SCALE GENOMIC DNA]</scope>
    <source>
        <strain evidence="2 3">CBS 661.87</strain>
    </source>
</reference>
<dbReference type="AlphaFoldDB" id="A0A8H5M7L7"/>
<evidence type="ECO:0000313" key="2">
    <source>
        <dbReference type="EMBL" id="KAF5383634.1"/>
    </source>
</evidence>
<keyword evidence="3" id="KW-1185">Reference proteome</keyword>
<keyword evidence="1" id="KW-0472">Membrane</keyword>
<accession>A0A8H5M7L7</accession>
<organism evidence="2 3">
    <name type="scientific">Tricholomella constricta</name>
    <dbReference type="NCBI Taxonomy" id="117010"/>
    <lineage>
        <taxon>Eukaryota</taxon>
        <taxon>Fungi</taxon>
        <taxon>Dikarya</taxon>
        <taxon>Basidiomycota</taxon>
        <taxon>Agaricomycotina</taxon>
        <taxon>Agaricomycetes</taxon>
        <taxon>Agaricomycetidae</taxon>
        <taxon>Agaricales</taxon>
        <taxon>Tricholomatineae</taxon>
        <taxon>Lyophyllaceae</taxon>
        <taxon>Tricholomella</taxon>
    </lineage>
</organism>
<feature type="transmembrane region" description="Helical" evidence="1">
    <location>
        <begin position="120"/>
        <end position="143"/>
    </location>
</feature>
<gene>
    <name evidence="2" type="ORF">D9615_003801</name>
</gene>
<feature type="transmembrane region" description="Helical" evidence="1">
    <location>
        <begin position="53"/>
        <end position="81"/>
    </location>
</feature>
<feature type="transmembrane region" description="Helical" evidence="1">
    <location>
        <begin position="200"/>
        <end position="224"/>
    </location>
</feature>
<dbReference type="Proteomes" id="UP000565441">
    <property type="component" value="Unassembled WGS sequence"/>
</dbReference>
<dbReference type="OrthoDB" id="3357029at2759"/>
<name>A0A8H5M7L7_9AGAR</name>
<proteinExistence type="predicted"/>